<organism evidence="3 4">
    <name type="scientific">Trypanosoma equiperdum</name>
    <dbReference type="NCBI Taxonomy" id="5694"/>
    <lineage>
        <taxon>Eukaryota</taxon>
        <taxon>Discoba</taxon>
        <taxon>Euglenozoa</taxon>
        <taxon>Kinetoplastea</taxon>
        <taxon>Metakinetoplastina</taxon>
        <taxon>Trypanosomatida</taxon>
        <taxon>Trypanosomatidae</taxon>
        <taxon>Trypanosoma</taxon>
    </lineage>
</organism>
<dbReference type="GeneID" id="92382068"/>
<reference evidence="3" key="1">
    <citation type="submission" date="2016-09" db="EMBL/GenBank/DDBJ databases">
        <authorList>
            <person name="Hebert L."/>
            <person name="Moumen B."/>
        </authorList>
    </citation>
    <scope>NUCLEOTIDE SEQUENCE [LARGE SCALE GENOMIC DNA]</scope>
    <source>
        <strain evidence="3">OVI</strain>
    </source>
</reference>
<evidence type="ECO:0000313" key="3">
    <source>
        <dbReference type="EMBL" id="SCU67142.1"/>
    </source>
</evidence>
<keyword evidence="4" id="KW-1185">Reference proteome</keyword>
<evidence type="ECO:0000313" key="4">
    <source>
        <dbReference type="Proteomes" id="UP000195570"/>
    </source>
</evidence>
<dbReference type="PROSITE" id="PS50076">
    <property type="entry name" value="DNAJ_2"/>
    <property type="match status" value="1"/>
</dbReference>
<dbReference type="PRINTS" id="PR00625">
    <property type="entry name" value="JDOMAIN"/>
</dbReference>
<dbReference type="AlphaFoldDB" id="A0A1G4I5H7"/>
<dbReference type="SMART" id="SM00271">
    <property type="entry name" value="DnaJ"/>
    <property type="match status" value="1"/>
</dbReference>
<protein>
    <submittedName>
        <fullName evidence="3">Chaperone protein DNAj, putative</fullName>
    </submittedName>
</protein>
<dbReference type="InterPro" id="IPR052594">
    <property type="entry name" value="J_domain-containing_protein"/>
</dbReference>
<comment type="caution">
    <text evidence="3">The sequence shown here is derived from an EMBL/GenBank/DDBJ whole genome shotgun (WGS) entry which is preliminary data.</text>
</comment>
<sequence length="262" mass="29824">MVSKKSLYDVLGLSRDATAADITRVYRRLALQYHPDRNPEGAAKFKEISNAYSVLSDEKDRRTYDATGIVPGAASGRGDEMSESQRSAEMQQRVHQFYATYAGSHEEEEDVIERFKKCKGNFGRMIREELLFDNGKVEEVKRLQDLVRSLVKRGSLESTEAWEITSTEAARKRIERAMAKERKRAVETLDAMGLSTKKSGAGSMQELQAIISRNQEKQWADMLGNLEEKYVKRKNVAEEHAGKKKKREQQESASAPRKKTKK</sequence>
<feature type="region of interest" description="Disordered" evidence="1">
    <location>
        <begin position="236"/>
        <end position="262"/>
    </location>
</feature>
<dbReference type="Pfam" id="PF00226">
    <property type="entry name" value="DnaJ"/>
    <property type="match status" value="1"/>
</dbReference>
<dbReference type="InterPro" id="IPR056453">
    <property type="entry name" value="HTH_DNAJC9"/>
</dbReference>
<proteinExistence type="predicted"/>
<dbReference type="VEuPathDB" id="TriTrypDB:TEOVI_000813400"/>
<evidence type="ECO:0000256" key="1">
    <source>
        <dbReference type="SAM" id="MobiDB-lite"/>
    </source>
</evidence>
<dbReference type="CDD" id="cd06257">
    <property type="entry name" value="DnaJ"/>
    <property type="match status" value="1"/>
</dbReference>
<dbReference type="PANTHER" id="PTHR44144">
    <property type="entry name" value="DNAJ HOMOLOG SUBFAMILY C MEMBER 9"/>
    <property type="match status" value="1"/>
</dbReference>
<evidence type="ECO:0000259" key="2">
    <source>
        <dbReference type="PROSITE" id="PS50076"/>
    </source>
</evidence>
<dbReference type="Proteomes" id="UP000195570">
    <property type="component" value="Unassembled WGS sequence"/>
</dbReference>
<dbReference type="GO" id="GO:0031072">
    <property type="term" value="F:heat shock protein binding"/>
    <property type="evidence" value="ECO:0007669"/>
    <property type="project" value="TreeGrafter"/>
</dbReference>
<gene>
    <name evidence="3" type="ORF">TEOVI_000813400</name>
</gene>
<feature type="domain" description="J" evidence="2">
    <location>
        <begin position="6"/>
        <end position="68"/>
    </location>
</feature>
<dbReference type="PROSITE" id="PS00636">
    <property type="entry name" value="DNAJ_1"/>
    <property type="match status" value="1"/>
</dbReference>
<dbReference type="EMBL" id="CZPT02000695">
    <property type="protein sequence ID" value="SCU67142.1"/>
    <property type="molecule type" value="Genomic_DNA"/>
</dbReference>
<dbReference type="PANTHER" id="PTHR44144:SF1">
    <property type="entry name" value="DNAJ HOMOLOG SUBFAMILY C MEMBER 9"/>
    <property type="match status" value="1"/>
</dbReference>
<dbReference type="RefSeq" id="XP_067078500.1">
    <property type="nucleotide sequence ID" value="XM_067222399.1"/>
</dbReference>
<dbReference type="InterPro" id="IPR036869">
    <property type="entry name" value="J_dom_sf"/>
</dbReference>
<name>A0A1G4I5H7_TRYEQ</name>
<dbReference type="Gene3D" id="1.10.287.110">
    <property type="entry name" value="DnaJ domain"/>
    <property type="match status" value="1"/>
</dbReference>
<accession>A0A1G4I5H7</accession>
<dbReference type="GO" id="GO:0005634">
    <property type="term" value="C:nucleus"/>
    <property type="evidence" value="ECO:0007669"/>
    <property type="project" value="TreeGrafter"/>
</dbReference>
<dbReference type="GO" id="GO:0005737">
    <property type="term" value="C:cytoplasm"/>
    <property type="evidence" value="ECO:0007669"/>
    <property type="project" value="TreeGrafter"/>
</dbReference>
<dbReference type="InterPro" id="IPR001623">
    <property type="entry name" value="DnaJ_domain"/>
</dbReference>
<dbReference type="InterPro" id="IPR018253">
    <property type="entry name" value="DnaJ_domain_CS"/>
</dbReference>
<dbReference type="SUPFAM" id="SSF46565">
    <property type="entry name" value="Chaperone J-domain"/>
    <property type="match status" value="1"/>
</dbReference>
<dbReference type="Pfam" id="PF23302">
    <property type="entry name" value="HTH_DNAJC9"/>
    <property type="match status" value="1"/>
</dbReference>